<sequence>MVAIQGFEGFFHQIAARRYFGLALAVPPTGPHLALLSTPAWSSTSHPSSRPLSRP</sequence>
<evidence type="ECO:0000313" key="2">
    <source>
        <dbReference type="Proteomes" id="UP000626554"/>
    </source>
</evidence>
<comment type="caution">
    <text evidence="1">The sequence shown here is derived from an EMBL/GenBank/DDBJ whole genome shotgun (WGS) entry which is preliminary data.</text>
</comment>
<dbReference type="RefSeq" id="WP_176900208.1">
    <property type="nucleotide sequence ID" value="NZ_JABKAV010000032.1"/>
</dbReference>
<name>A0ABX2Q3I6_9BACT</name>
<organism evidence="1 2">
    <name type="scientific">Hymenobacter terrestris</name>
    <dbReference type="NCBI Taxonomy" id="2748310"/>
    <lineage>
        <taxon>Bacteria</taxon>
        <taxon>Pseudomonadati</taxon>
        <taxon>Bacteroidota</taxon>
        <taxon>Cytophagia</taxon>
        <taxon>Cytophagales</taxon>
        <taxon>Hymenobacteraceae</taxon>
        <taxon>Hymenobacter</taxon>
    </lineage>
</organism>
<dbReference type="EMBL" id="JABKAV010000032">
    <property type="protein sequence ID" value="NVO85525.1"/>
    <property type="molecule type" value="Genomic_DNA"/>
</dbReference>
<dbReference type="Proteomes" id="UP000626554">
    <property type="component" value="Unassembled WGS sequence"/>
</dbReference>
<evidence type="ECO:0000313" key="1">
    <source>
        <dbReference type="EMBL" id="NVO85525.1"/>
    </source>
</evidence>
<proteinExistence type="predicted"/>
<keyword evidence="2" id="KW-1185">Reference proteome</keyword>
<accession>A0ABX2Q3I6</accession>
<gene>
    <name evidence="1" type="ORF">HW556_11605</name>
</gene>
<reference evidence="1 2" key="1">
    <citation type="submission" date="2020-05" db="EMBL/GenBank/DDBJ databases">
        <title>Hymenobacter terrestris sp. nov. and Hymenobacter lapidiphilus sp. nov., isolated from regoliths in Antarctica.</title>
        <authorList>
            <person name="Sedlacek I."/>
            <person name="Pantucek R."/>
            <person name="Zeman M."/>
            <person name="Holochova P."/>
            <person name="Kralova S."/>
            <person name="Stankova E."/>
            <person name="Sedo O."/>
            <person name="Micenkova L."/>
            <person name="Svec P."/>
            <person name="Gupta V."/>
            <person name="Sood U."/>
            <person name="Korpole U.S."/>
            <person name="Lal R."/>
        </authorList>
    </citation>
    <scope>NUCLEOTIDE SEQUENCE [LARGE SCALE GENOMIC DNA]</scope>
    <source>
        <strain evidence="1 2">P5252</strain>
    </source>
</reference>
<protein>
    <submittedName>
        <fullName evidence="1">Uncharacterized protein</fullName>
    </submittedName>
</protein>